<sequence>MRSRCAATSVTSSQSNSSVSSTSSTIAGMPRPRNTHSATMSCRLSSPMMSATPNKYLRTCSMRWNHPRIRLAVMNCISVPSLCLEQTLTSSQSTAWVLREAAEKCHFCKRSKCAETTATLTPSHLRSLHSPTHKNGVMGKRSPPHNTCTRAQTKAMPSTSHHKIEPCAQHTHGCNESDGRIQVHGAALYFSPPRRIGRTTHSDALHTPSASLRAHSAGRGRAPSHPRAIAMGSTNNRRRGPSVPLAGKKKWGHVKSTASRGTLNGTRRHTATEDTVTMEARCGELPKKRKK</sequence>
<name>A0A7J6Y6T0_TRYCR</name>
<comment type="caution">
    <text evidence="2">The sequence shown here is derived from an EMBL/GenBank/DDBJ whole genome shotgun (WGS) entry which is preliminary data.</text>
</comment>
<dbReference type="EMBL" id="JABDHM010000027">
    <property type="protein sequence ID" value="KAF5222407.1"/>
    <property type="molecule type" value="Genomic_DNA"/>
</dbReference>
<accession>A0A7J6Y6T0</accession>
<gene>
    <name evidence="2" type="ORF">ECC02_004438</name>
</gene>
<evidence type="ECO:0000256" key="1">
    <source>
        <dbReference type="SAM" id="MobiDB-lite"/>
    </source>
</evidence>
<feature type="region of interest" description="Disordered" evidence="1">
    <location>
        <begin position="1"/>
        <end position="39"/>
    </location>
</feature>
<proteinExistence type="predicted"/>
<dbReference type="AlphaFoldDB" id="A0A7J6Y6T0"/>
<feature type="compositionally biased region" description="Low complexity" evidence="1">
    <location>
        <begin position="8"/>
        <end position="25"/>
    </location>
</feature>
<feature type="compositionally biased region" description="Basic and acidic residues" evidence="1">
    <location>
        <begin position="281"/>
        <end position="291"/>
    </location>
</feature>
<feature type="region of interest" description="Disordered" evidence="1">
    <location>
        <begin position="124"/>
        <end position="151"/>
    </location>
</feature>
<evidence type="ECO:0000313" key="3">
    <source>
        <dbReference type="Proteomes" id="UP000583944"/>
    </source>
</evidence>
<organism evidence="2 3">
    <name type="scientific">Trypanosoma cruzi</name>
    <dbReference type="NCBI Taxonomy" id="5693"/>
    <lineage>
        <taxon>Eukaryota</taxon>
        <taxon>Discoba</taxon>
        <taxon>Euglenozoa</taxon>
        <taxon>Kinetoplastea</taxon>
        <taxon>Metakinetoplastina</taxon>
        <taxon>Trypanosomatida</taxon>
        <taxon>Trypanosomatidae</taxon>
        <taxon>Trypanosoma</taxon>
        <taxon>Schizotrypanum</taxon>
    </lineage>
</organism>
<dbReference type="Proteomes" id="UP000583944">
    <property type="component" value="Unassembled WGS sequence"/>
</dbReference>
<protein>
    <submittedName>
        <fullName evidence="2">Uncharacterized protein</fullName>
    </submittedName>
</protein>
<evidence type="ECO:0000313" key="2">
    <source>
        <dbReference type="EMBL" id="KAF5222407.1"/>
    </source>
</evidence>
<feature type="compositionally biased region" description="Polar residues" evidence="1">
    <location>
        <begin position="256"/>
        <end position="265"/>
    </location>
</feature>
<dbReference type="VEuPathDB" id="TriTrypDB:ECC02_004438"/>
<reference evidence="2 3" key="1">
    <citation type="journal article" date="2019" name="Genome Biol. Evol.">
        <title>Nanopore Sequencing Significantly Improves Genome Assembly of the Protozoan Parasite Trypanosoma cruzi.</title>
        <authorList>
            <person name="Diaz-Viraque F."/>
            <person name="Pita S."/>
            <person name="Greif G."/>
            <person name="de Souza R.C.M."/>
            <person name="Iraola G."/>
            <person name="Robello C."/>
        </authorList>
    </citation>
    <scope>NUCLEOTIDE SEQUENCE [LARGE SCALE GENOMIC DNA]</scope>
    <source>
        <strain evidence="2 3">Berenice</strain>
    </source>
</reference>
<feature type="region of interest" description="Disordered" evidence="1">
    <location>
        <begin position="193"/>
        <end position="291"/>
    </location>
</feature>